<accession>A0AAD5SR24</accession>
<evidence type="ECO:0000313" key="7">
    <source>
        <dbReference type="Proteomes" id="UP001211907"/>
    </source>
</evidence>
<dbReference type="AlphaFoldDB" id="A0AAD5SR24"/>
<protein>
    <submittedName>
        <fullName evidence="6">Uncharacterized protein</fullName>
    </submittedName>
</protein>
<gene>
    <name evidence="6" type="ORF">HK100_006001</name>
</gene>
<evidence type="ECO:0000256" key="4">
    <source>
        <dbReference type="ARBA" id="ARBA00023136"/>
    </source>
</evidence>
<keyword evidence="4 5" id="KW-0472">Membrane</keyword>
<proteinExistence type="predicted"/>
<feature type="transmembrane region" description="Helical" evidence="5">
    <location>
        <begin position="326"/>
        <end position="351"/>
    </location>
</feature>
<feature type="transmembrane region" description="Helical" evidence="5">
    <location>
        <begin position="220"/>
        <end position="239"/>
    </location>
</feature>
<sequence>MLTDVIQSIHELANSVLLAVSGRETTKETYEEGQKIRSSLVAKIQRDFSAIELKIAQASFEVSYSFFSIGDFNHVLLASKSVASILFSLHTKFDNKMSHRLFSSPEFGEQIAPAMKETWSNLKGAIDAALDAIKDKLAGGLTAKNNDDSEIMLKDMYQETRNRLEEVVNDFEQHQPNTFLEVFAEKHELELGLPQKLKEGWDKLIEITFFVLASKELYKYWLATVGVLAFNLVACLSILASHSTTTGGSDFGGALIYTATISALSFFAWYRPVYTAFAKDSSLFFYIFLLFEGLHICFAAYMAVGLPGSGSAGVINLLSVLTDGKYVSAAFCIVATAGWIADALFGFWLWVEVNTHVKRGGHSLDSARAQAVSMGVLGSSG</sequence>
<comment type="caution">
    <text evidence="6">The sequence shown here is derived from an EMBL/GenBank/DDBJ whole genome shotgun (WGS) entry which is preliminary data.</text>
</comment>
<evidence type="ECO:0000313" key="6">
    <source>
        <dbReference type="EMBL" id="KAJ3094834.1"/>
    </source>
</evidence>
<keyword evidence="3 5" id="KW-1133">Transmembrane helix</keyword>
<dbReference type="Proteomes" id="UP001211907">
    <property type="component" value="Unassembled WGS sequence"/>
</dbReference>
<dbReference type="PANTHER" id="PTHR10687:SF90">
    <property type="entry name" value="SECRETORY CARRIER MEMBRANE PROTEIN"/>
    <property type="match status" value="1"/>
</dbReference>
<keyword evidence="2 5" id="KW-0812">Transmembrane</keyword>
<dbReference type="EMBL" id="JADGJH010002788">
    <property type="protein sequence ID" value="KAJ3094834.1"/>
    <property type="molecule type" value="Genomic_DNA"/>
</dbReference>
<evidence type="ECO:0000256" key="5">
    <source>
        <dbReference type="SAM" id="Phobius"/>
    </source>
</evidence>
<dbReference type="PANTHER" id="PTHR10687">
    <property type="entry name" value="SECRETORY CARRIER-ASSOCIATED MEMBRANE PROTEIN SCAMP"/>
    <property type="match status" value="1"/>
</dbReference>
<dbReference type="Pfam" id="PF04144">
    <property type="entry name" value="SCAMP"/>
    <property type="match status" value="1"/>
</dbReference>
<dbReference type="GO" id="GO:0015031">
    <property type="term" value="P:protein transport"/>
    <property type="evidence" value="ECO:0007669"/>
    <property type="project" value="InterPro"/>
</dbReference>
<dbReference type="GO" id="GO:0055038">
    <property type="term" value="C:recycling endosome membrane"/>
    <property type="evidence" value="ECO:0007669"/>
    <property type="project" value="TreeGrafter"/>
</dbReference>
<evidence type="ECO:0000256" key="1">
    <source>
        <dbReference type="ARBA" id="ARBA00004141"/>
    </source>
</evidence>
<reference evidence="6" key="1">
    <citation type="submission" date="2020-05" db="EMBL/GenBank/DDBJ databases">
        <title>Phylogenomic resolution of chytrid fungi.</title>
        <authorList>
            <person name="Stajich J.E."/>
            <person name="Amses K."/>
            <person name="Simmons R."/>
            <person name="Seto K."/>
            <person name="Myers J."/>
            <person name="Bonds A."/>
            <person name="Quandt C.A."/>
            <person name="Barry K."/>
            <person name="Liu P."/>
            <person name="Grigoriev I."/>
            <person name="Longcore J.E."/>
            <person name="James T.Y."/>
        </authorList>
    </citation>
    <scope>NUCLEOTIDE SEQUENCE</scope>
    <source>
        <strain evidence="6">JEL0513</strain>
    </source>
</reference>
<name>A0AAD5SR24_9FUNG</name>
<organism evidence="6 7">
    <name type="scientific">Physocladia obscura</name>
    <dbReference type="NCBI Taxonomy" id="109957"/>
    <lineage>
        <taxon>Eukaryota</taxon>
        <taxon>Fungi</taxon>
        <taxon>Fungi incertae sedis</taxon>
        <taxon>Chytridiomycota</taxon>
        <taxon>Chytridiomycota incertae sedis</taxon>
        <taxon>Chytridiomycetes</taxon>
        <taxon>Chytridiales</taxon>
        <taxon>Chytriomycetaceae</taxon>
        <taxon>Physocladia</taxon>
    </lineage>
</organism>
<keyword evidence="7" id="KW-1185">Reference proteome</keyword>
<feature type="transmembrane region" description="Helical" evidence="5">
    <location>
        <begin position="283"/>
        <end position="306"/>
    </location>
</feature>
<dbReference type="GO" id="GO:0032588">
    <property type="term" value="C:trans-Golgi network membrane"/>
    <property type="evidence" value="ECO:0007669"/>
    <property type="project" value="TreeGrafter"/>
</dbReference>
<feature type="transmembrane region" description="Helical" evidence="5">
    <location>
        <begin position="251"/>
        <end position="271"/>
    </location>
</feature>
<evidence type="ECO:0000256" key="3">
    <source>
        <dbReference type="ARBA" id="ARBA00022989"/>
    </source>
</evidence>
<dbReference type="InterPro" id="IPR007273">
    <property type="entry name" value="SCAMP"/>
</dbReference>
<evidence type="ECO:0000256" key="2">
    <source>
        <dbReference type="ARBA" id="ARBA00022692"/>
    </source>
</evidence>
<comment type="subcellular location">
    <subcellularLocation>
        <location evidence="1">Membrane</location>
        <topology evidence="1">Multi-pass membrane protein</topology>
    </subcellularLocation>
</comment>